<protein>
    <submittedName>
        <fullName evidence="1">DUF4327 domain-containing protein</fullName>
    </submittedName>
</protein>
<dbReference type="Pfam" id="PF14217">
    <property type="entry name" value="DUF4327"/>
    <property type="match status" value="1"/>
</dbReference>
<proteinExistence type="predicted"/>
<evidence type="ECO:0000313" key="1">
    <source>
        <dbReference type="EMBL" id="OJJ25450.1"/>
    </source>
</evidence>
<evidence type="ECO:0000313" key="2">
    <source>
        <dbReference type="Proteomes" id="UP000183940"/>
    </source>
</evidence>
<dbReference type="AlphaFoldDB" id="A0A1L9QRY3"/>
<dbReference type="Proteomes" id="UP000183940">
    <property type="component" value="Unassembled WGS sequence"/>
</dbReference>
<name>A0A1L9QRY3_9CYAN</name>
<reference evidence="1" key="1">
    <citation type="submission" date="2016-10" db="EMBL/GenBank/DDBJ databases">
        <title>CRISPR-Cas defence system in Roseofilum reptotaenium: evidence of a bacteriophage-cyanobacterium arms race in the coral black band disease.</title>
        <authorList>
            <person name="Buerger P."/>
            <person name="Wood-Charlson E.M."/>
            <person name="Weynberg K.D."/>
            <person name="Willis B."/>
            <person name="Van Oppen M.J."/>
        </authorList>
    </citation>
    <scope>NUCLEOTIDE SEQUENCE [LARGE SCALE GENOMIC DNA]</scope>
    <source>
        <strain evidence="1">AO1-A</strain>
    </source>
</reference>
<comment type="caution">
    <text evidence="1">The sequence shown here is derived from an EMBL/GenBank/DDBJ whole genome shotgun (WGS) entry which is preliminary data.</text>
</comment>
<dbReference type="EMBL" id="MLAW01000017">
    <property type="protein sequence ID" value="OJJ25450.1"/>
    <property type="molecule type" value="Genomic_DNA"/>
</dbReference>
<dbReference type="STRING" id="1925591.BI308_11700"/>
<dbReference type="InterPro" id="IPR025477">
    <property type="entry name" value="DUF4327"/>
</dbReference>
<sequence>MMPTLQYSITMIKDEARHLVDVGSVERLQPIYSLCRYIPSREWESVELELENHGYLLRDRIVDLLGREDWRED</sequence>
<gene>
    <name evidence="1" type="ORF">BI308_11700</name>
</gene>
<organism evidence="1 2">
    <name type="scientific">Roseofilum reptotaenium AO1-A</name>
    <dbReference type="NCBI Taxonomy" id="1925591"/>
    <lineage>
        <taxon>Bacteria</taxon>
        <taxon>Bacillati</taxon>
        <taxon>Cyanobacteriota</taxon>
        <taxon>Cyanophyceae</taxon>
        <taxon>Desertifilales</taxon>
        <taxon>Desertifilaceae</taxon>
        <taxon>Roseofilum</taxon>
    </lineage>
</organism>
<keyword evidence="2" id="KW-1185">Reference proteome</keyword>
<accession>A0A1L9QRY3</accession>